<dbReference type="InterPro" id="IPR036625">
    <property type="entry name" value="E3-bd_dom_sf"/>
</dbReference>
<dbReference type="GO" id="GO:0016746">
    <property type="term" value="F:acyltransferase activity"/>
    <property type="evidence" value="ECO:0007669"/>
    <property type="project" value="InterPro"/>
</dbReference>
<dbReference type="GO" id="GO:0003677">
    <property type="term" value="F:DNA binding"/>
    <property type="evidence" value="ECO:0007669"/>
    <property type="project" value="UniProtKB-KW"/>
</dbReference>
<proteinExistence type="predicted"/>
<keyword evidence="1" id="KW-0238">DNA-binding</keyword>
<dbReference type="RefSeq" id="WP_167464580.1">
    <property type="nucleotide sequence ID" value="NZ_CP046171.1"/>
</dbReference>
<name>A0A6G9XX02_NOCBR</name>
<protein>
    <submittedName>
        <fullName evidence="4">Lsr2 family protein</fullName>
    </submittedName>
</protein>
<dbReference type="Proteomes" id="UP000501705">
    <property type="component" value="Chromosome"/>
</dbReference>
<evidence type="ECO:0000259" key="2">
    <source>
        <dbReference type="Pfam" id="PF11774"/>
    </source>
</evidence>
<dbReference type="Gene3D" id="4.10.320.10">
    <property type="entry name" value="E3-binding domain"/>
    <property type="match status" value="1"/>
</dbReference>
<feature type="domain" description="Lsr2 dimerization" evidence="2">
    <location>
        <begin position="1"/>
        <end position="58"/>
    </location>
</feature>
<dbReference type="EMBL" id="CP046171">
    <property type="protein sequence ID" value="QIS05511.1"/>
    <property type="molecule type" value="Genomic_DNA"/>
</dbReference>
<dbReference type="Pfam" id="PF23359">
    <property type="entry name" value="Lsr2_DNA-bd"/>
    <property type="match status" value="1"/>
</dbReference>
<reference evidence="4 5" key="1">
    <citation type="journal article" date="2019" name="ACS Chem. Biol.">
        <title>Identification and Mobilization of a Cryptic Antibiotic Biosynthesis Gene Locus from a Human-Pathogenic Nocardia Isolate.</title>
        <authorList>
            <person name="Herisse M."/>
            <person name="Ishida K."/>
            <person name="Porter J.L."/>
            <person name="Howden B."/>
            <person name="Hertweck C."/>
            <person name="Stinear T.P."/>
            <person name="Pidot S.J."/>
        </authorList>
    </citation>
    <scope>NUCLEOTIDE SEQUENCE [LARGE SCALE GENOMIC DNA]</scope>
    <source>
        <strain evidence="4 5">AUSMDU00024985</strain>
    </source>
</reference>
<evidence type="ECO:0000313" key="4">
    <source>
        <dbReference type="EMBL" id="QIS05511.1"/>
    </source>
</evidence>
<feature type="domain" description="Lsr2 DNA-binding" evidence="3">
    <location>
        <begin position="78"/>
        <end position="110"/>
    </location>
</feature>
<organism evidence="4 5">
    <name type="scientific">Nocardia brasiliensis</name>
    <dbReference type="NCBI Taxonomy" id="37326"/>
    <lineage>
        <taxon>Bacteria</taxon>
        <taxon>Bacillati</taxon>
        <taxon>Actinomycetota</taxon>
        <taxon>Actinomycetes</taxon>
        <taxon>Mycobacteriales</taxon>
        <taxon>Nocardiaceae</taxon>
        <taxon>Nocardia</taxon>
    </lineage>
</organism>
<dbReference type="Pfam" id="PF11774">
    <property type="entry name" value="Lsr2"/>
    <property type="match status" value="1"/>
</dbReference>
<dbReference type="InterPro" id="IPR042261">
    <property type="entry name" value="Lsr2-like_dimerization"/>
</dbReference>
<dbReference type="InterPro" id="IPR024412">
    <property type="entry name" value="Lsr2_dim_dom"/>
</dbReference>
<dbReference type="Gene3D" id="3.30.60.230">
    <property type="entry name" value="Lsr2, dimerization domain"/>
    <property type="match status" value="1"/>
</dbReference>
<dbReference type="InterPro" id="IPR055370">
    <property type="entry name" value="Lsr2_DNA-bd"/>
</dbReference>
<evidence type="ECO:0000256" key="1">
    <source>
        <dbReference type="ARBA" id="ARBA00023125"/>
    </source>
</evidence>
<sequence>MARQIIEALIDDLDGSTADETVSFGFDGRMYEIDLSYANAAKLRALIDPWAEKARKTGRAGARAGAAPRTRTASGDGQLAAIRTWAAENGHRVSTRGRISAEVTAAYRAAHEAPQAPAVAEVVAEQAPASAKKPAVPTFVEPAKKTAKKSSKKVAAGV</sequence>
<accession>A0A6G9XX02</accession>
<evidence type="ECO:0000259" key="3">
    <source>
        <dbReference type="Pfam" id="PF23359"/>
    </source>
</evidence>
<evidence type="ECO:0000313" key="5">
    <source>
        <dbReference type="Proteomes" id="UP000501705"/>
    </source>
</evidence>
<gene>
    <name evidence="4" type="ORF">F5X71_27210</name>
</gene>
<dbReference type="AlphaFoldDB" id="A0A6G9XX02"/>